<name>A0A4S2FGR4_9BACT</name>
<dbReference type="Proteomes" id="UP000310760">
    <property type="component" value="Unassembled WGS sequence"/>
</dbReference>
<evidence type="ECO:0000313" key="1">
    <source>
        <dbReference type="EMBL" id="TGY67978.1"/>
    </source>
</evidence>
<proteinExistence type="predicted"/>
<gene>
    <name evidence="1" type="ORF">E5339_18000</name>
</gene>
<dbReference type="EMBL" id="SRYJ01000048">
    <property type="protein sequence ID" value="TGY67978.1"/>
    <property type="molecule type" value="Genomic_DNA"/>
</dbReference>
<organism evidence="1 2">
    <name type="scientific">Phocaeicola sartorii</name>
    <dbReference type="NCBI Taxonomy" id="671267"/>
    <lineage>
        <taxon>Bacteria</taxon>
        <taxon>Pseudomonadati</taxon>
        <taxon>Bacteroidota</taxon>
        <taxon>Bacteroidia</taxon>
        <taxon>Bacteroidales</taxon>
        <taxon>Bacteroidaceae</taxon>
        <taxon>Phocaeicola</taxon>
    </lineage>
</organism>
<accession>A0A4S2FGR4</accession>
<dbReference type="Pfam" id="PF06082">
    <property type="entry name" value="YjbH"/>
    <property type="match status" value="1"/>
</dbReference>
<evidence type="ECO:0000313" key="2">
    <source>
        <dbReference type="Proteomes" id="UP000310760"/>
    </source>
</evidence>
<dbReference type="InterPro" id="IPR010344">
    <property type="entry name" value="YbjH"/>
</dbReference>
<comment type="caution">
    <text evidence="1">The sequence shown here is derived from an EMBL/GenBank/DDBJ whole genome shotgun (WGS) entry which is preliminary data.</text>
</comment>
<dbReference type="AlphaFoldDB" id="A0A4S2FGR4"/>
<protein>
    <submittedName>
        <fullName evidence="1">Uncharacterized protein</fullName>
    </submittedName>
</protein>
<reference evidence="1 2" key="1">
    <citation type="submission" date="2019-04" db="EMBL/GenBank/DDBJ databases">
        <title>Microbes associate with the intestines of laboratory mice.</title>
        <authorList>
            <person name="Navarre W."/>
            <person name="Wong E."/>
            <person name="Huang K."/>
            <person name="Tropini C."/>
            <person name="Ng K."/>
            <person name="Yu B."/>
        </authorList>
    </citation>
    <scope>NUCLEOTIDE SEQUENCE [LARGE SCALE GENOMIC DNA]</scope>
    <source>
        <strain evidence="1 2">NM22_B1</strain>
    </source>
</reference>
<sequence>MNKLSIMKRIYILILLAGLSSGSLRAQFALGVTGQSLIPTAEMQQTGTFMGGANFLPEQVTPDNFSYPTMNYYVNMTLFSFIELNYRMTLLKTPDASGKKTYHEQDRSNTIRIRPLAESRLLPAVVFGIDDLFTEEAGSQFWGAYYGVLTKHFDWRGGHTLAVTAGWYIPAGGHPYNKGPFGGVSYIPAFCRELRLMAEYDSHGWNVGGAVRLWRHFTLHAFTRQFTCVSAGLRYECTLIH</sequence>